<reference evidence="2 3" key="1">
    <citation type="submission" date="2020-02" db="EMBL/GenBank/DDBJ databases">
        <authorList>
            <person name="Ferguson B K."/>
        </authorList>
    </citation>
    <scope>NUCLEOTIDE SEQUENCE [LARGE SCALE GENOMIC DNA]</scope>
</reference>
<gene>
    <name evidence="2" type="ORF">NTEN_LOCUS24406</name>
</gene>
<feature type="compositionally biased region" description="Basic residues" evidence="1">
    <location>
        <begin position="151"/>
        <end position="165"/>
    </location>
</feature>
<keyword evidence="3" id="KW-1185">Reference proteome</keyword>
<accession>A0A6H5HZT5</accession>
<evidence type="ECO:0000313" key="2">
    <source>
        <dbReference type="EMBL" id="CAB0020876.1"/>
    </source>
</evidence>
<organism evidence="2 3">
    <name type="scientific">Nesidiocoris tenuis</name>
    <dbReference type="NCBI Taxonomy" id="355587"/>
    <lineage>
        <taxon>Eukaryota</taxon>
        <taxon>Metazoa</taxon>
        <taxon>Ecdysozoa</taxon>
        <taxon>Arthropoda</taxon>
        <taxon>Hexapoda</taxon>
        <taxon>Insecta</taxon>
        <taxon>Pterygota</taxon>
        <taxon>Neoptera</taxon>
        <taxon>Paraneoptera</taxon>
        <taxon>Hemiptera</taxon>
        <taxon>Heteroptera</taxon>
        <taxon>Panheteroptera</taxon>
        <taxon>Cimicomorpha</taxon>
        <taxon>Miridae</taxon>
        <taxon>Dicyphina</taxon>
        <taxon>Nesidiocoris</taxon>
    </lineage>
</organism>
<protein>
    <submittedName>
        <fullName evidence="2">Uncharacterized protein</fullName>
    </submittedName>
</protein>
<dbReference type="Proteomes" id="UP000479000">
    <property type="component" value="Unassembled WGS sequence"/>
</dbReference>
<evidence type="ECO:0000256" key="1">
    <source>
        <dbReference type="SAM" id="MobiDB-lite"/>
    </source>
</evidence>
<proteinExistence type="predicted"/>
<dbReference type="AlphaFoldDB" id="A0A6H5HZT5"/>
<dbReference type="EMBL" id="CADCXU010035969">
    <property type="protein sequence ID" value="CAB0020876.1"/>
    <property type="molecule type" value="Genomic_DNA"/>
</dbReference>
<sequence>MVSVNPRKRGSAKTGIRENRRAYMISGSDPYSEGVNTGHAQDRRRAASIAKWWGTGAAHVPNSRLATSRRYVPVNTRNGNRRLRRRVVQVRLRQAAGRNVLHDGTGVDRLRRELPGRRLRAARPIFALAPPIRSAAGARGRPEGAGAGRLQHGRFPRALRHPGRE</sequence>
<name>A0A6H5HZT5_9HEMI</name>
<evidence type="ECO:0000313" key="3">
    <source>
        <dbReference type="Proteomes" id="UP000479000"/>
    </source>
</evidence>
<feature type="region of interest" description="Disordered" evidence="1">
    <location>
        <begin position="133"/>
        <end position="165"/>
    </location>
</feature>